<dbReference type="PANTHER" id="PTHR12304">
    <property type="entry name" value="INOSINE-URIDINE PREFERRING NUCLEOSIDE HYDROLASE"/>
    <property type="match status" value="1"/>
</dbReference>
<protein>
    <submittedName>
        <fullName evidence="4">Nucleoside hydrolase</fullName>
    </submittedName>
</protein>
<evidence type="ECO:0000256" key="2">
    <source>
        <dbReference type="ARBA" id="ARBA00023295"/>
    </source>
</evidence>
<dbReference type="RefSeq" id="WP_186488391.1">
    <property type="nucleotide sequence ID" value="NZ_JACOGI010000002.1"/>
</dbReference>
<evidence type="ECO:0000313" key="5">
    <source>
        <dbReference type="Proteomes" id="UP000597668"/>
    </source>
</evidence>
<dbReference type="GO" id="GO:0005829">
    <property type="term" value="C:cytosol"/>
    <property type="evidence" value="ECO:0007669"/>
    <property type="project" value="TreeGrafter"/>
</dbReference>
<name>A0A8J6ILJ9_9FIRM</name>
<dbReference type="EMBL" id="JACOGI010000002">
    <property type="protein sequence ID" value="MBC3516851.1"/>
    <property type="molecule type" value="Genomic_DNA"/>
</dbReference>
<evidence type="ECO:0000256" key="1">
    <source>
        <dbReference type="ARBA" id="ARBA00022801"/>
    </source>
</evidence>
<gene>
    <name evidence="4" type="ORF">H8K20_10635</name>
</gene>
<keyword evidence="5" id="KW-1185">Reference proteome</keyword>
<feature type="domain" description="Inosine/uridine-preferring nucleoside hydrolase" evidence="3">
    <location>
        <begin position="12"/>
        <end position="276"/>
    </location>
</feature>
<dbReference type="Proteomes" id="UP000597668">
    <property type="component" value="Unassembled WGS sequence"/>
</dbReference>
<sequence length="284" mass="31191">MREKLLLDIGLTPDLPAVVRLCRASKQHQLQAVTAVYGRQPVQDARRALQQCLGGPDSVPIYLGAAGPLFGEYRFAAWPDPEPQDTWAWDAIYRAALAAGGDIQLLAAGPLTNLAIFIKKYHDQRHLIKKITVLGGARKFGDAGPYSEFGLWADPLAAQIVLESDIPYQFIGLDPVIEAGFTAADLAGISRALDLPAPQQKHRDWLDYTTPDPIDLAKAIAATAYLHPETAAWQRFHAEVEVLPGPCRGRLLLHEKANFDQCFDMLWAQSLNAPKLLKVLDAAQ</sequence>
<dbReference type="AlphaFoldDB" id="A0A8J6ILJ9"/>
<evidence type="ECO:0000259" key="3">
    <source>
        <dbReference type="Pfam" id="PF01156"/>
    </source>
</evidence>
<dbReference type="InterPro" id="IPR001910">
    <property type="entry name" value="Inosine/uridine_hydrolase_dom"/>
</dbReference>
<dbReference type="Pfam" id="PF01156">
    <property type="entry name" value="IU_nuc_hydro"/>
    <property type="match status" value="1"/>
</dbReference>
<dbReference type="GO" id="GO:0008477">
    <property type="term" value="F:purine nucleosidase activity"/>
    <property type="evidence" value="ECO:0007669"/>
    <property type="project" value="TreeGrafter"/>
</dbReference>
<reference evidence="4" key="1">
    <citation type="submission" date="2020-08" db="EMBL/GenBank/DDBJ databases">
        <authorList>
            <person name="Liu C."/>
            <person name="Sun Q."/>
        </authorList>
    </citation>
    <scope>NUCLEOTIDE SEQUENCE</scope>
    <source>
        <strain evidence="4">NSJ-65</strain>
    </source>
</reference>
<organism evidence="4 5">
    <name type="scientific">Neobittarella massiliensis</name>
    <name type="common">ex Bilen et al. 2018</name>
    <dbReference type="NCBI Taxonomy" id="2041842"/>
    <lineage>
        <taxon>Bacteria</taxon>
        <taxon>Bacillati</taxon>
        <taxon>Bacillota</taxon>
        <taxon>Clostridia</taxon>
        <taxon>Eubacteriales</taxon>
        <taxon>Oscillospiraceae</taxon>
        <taxon>Neobittarella (ex Bilen et al. 2018)</taxon>
    </lineage>
</organism>
<dbReference type="InterPro" id="IPR023186">
    <property type="entry name" value="IUNH"/>
</dbReference>
<accession>A0A8J6ILJ9</accession>
<comment type="caution">
    <text evidence="4">The sequence shown here is derived from an EMBL/GenBank/DDBJ whole genome shotgun (WGS) entry which is preliminary data.</text>
</comment>
<dbReference type="SUPFAM" id="SSF53590">
    <property type="entry name" value="Nucleoside hydrolase"/>
    <property type="match status" value="1"/>
</dbReference>
<dbReference type="Gene3D" id="3.90.245.10">
    <property type="entry name" value="Ribonucleoside hydrolase-like"/>
    <property type="match status" value="1"/>
</dbReference>
<proteinExistence type="predicted"/>
<dbReference type="InterPro" id="IPR036452">
    <property type="entry name" value="Ribo_hydro-like"/>
</dbReference>
<evidence type="ECO:0000313" key="4">
    <source>
        <dbReference type="EMBL" id="MBC3516851.1"/>
    </source>
</evidence>
<dbReference type="GO" id="GO:0006152">
    <property type="term" value="P:purine nucleoside catabolic process"/>
    <property type="evidence" value="ECO:0007669"/>
    <property type="project" value="TreeGrafter"/>
</dbReference>
<dbReference type="PANTHER" id="PTHR12304:SF4">
    <property type="entry name" value="URIDINE NUCLEOSIDASE"/>
    <property type="match status" value="1"/>
</dbReference>
<keyword evidence="1 4" id="KW-0378">Hydrolase</keyword>
<keyword evidence="2" id="KW-0326">Glycosidase</keyword>